<evidence type="ECO:0000256" key="7">
    <source>
        <dbReference type="ARBA" id="ARBA00022737"/>
    </source>
</evidence>
<name>A0A251RJM2_PRUPE</name>
<feature type="domain" description="Disease resistance R13L4/SHOC-2-like LRR" evidence="13">
    <location>
        <begin position="24"/>
        <end position="192"/>
    </location>
</feature>
<dbReference type="Proteomes" id="UP000006882">
    <property type="component" value="Chromosome G1"/>
</dbReference>
<dbReference type="STRING" id="3760.A0A251RJM2"/>
<dbReference type="InterPro" id="IPR032675">
    <property type="entry name" value="LRR_dom_sf"/>
</dbReference>
<dbReference type="EMBL" id="CM007651">
    <property type="protein sequence ID" value="ONI36211.1"/>
    <property type="molecule type" value="Genomic_DNA"/>
</dbReference>
<dbReference type="FunFam" id="3.80.10.10:FF:000095">
    <property type="entry name" value="LRR receptor-like serine/threonine-protein kinase GSO1"/>
    <property type="match status" value="2"/>
</dbReference>
<evidence type="ECO:0000256" key="3">
    <source>
        <dbReference type="ARBA" id="ARBA00022475"/>
    </source>
</evidence>
<dbReference type="SUPFAM" id="SSF52047">
    <property type="entry name" value="RNI-like"/>
    <property type="match status" value="2"/>
</dbReference>
<keyword evidence="10" id="KW-0675">Receptor</keyword>
<feature type="non-terminal residue" evidence="14">
    <location>
        <position position="747"/>
    </location>
</feature>
<dbReference type="PANTHER" id="PTHR48063">
    <property type="entry name" value="LRR RECEPTOR-LIKE KINASE"/>
    <property type="match status" value="1"/>
</dbReference>
<dbReference type="InterPro" id="IPR001611">
    <property type="entry name" value="Leu-rich_rpt"/>
</dbReference>
<feature type="transmembrane region" description="Helical" evidence="12">
    <location>
        <begin position="704"/>
        <end position="726"/>
    </location>
</feature>
<evidence type="ECO:0000256" key="9">
    <source>
        <dbReference type="ARBA" id="ARBA00023136"/>
    </source>
</evidence>
<evidence type="ECO:0000256" key="1">
    <source>
        <dbReference type="ARBA" id="ARBA00004251"/>
    </source>
</evidence>
<keyword evidence="7" id="KW-0677">Repeat</keyword>
<evidence type="ECO:0000256" key="5">
    <source>
        <dbReference type="ARBA" id="ARBA00022692"/>
    </source>
</evidence>
<evidence type="ECO:0000256" key="10">
    <source>
        <dbReference type="ARBA" id="ARBA00023170"/>
    </source>
</evidence>
<keyword evidence="5 12" id="KW-0812">Transmembrane</keyword>
<reference evidence="14 15" key="1">
    <citation type="journal article" date="2013" name="Nat. Genet.">
        <title>The high-quality draft genome of peach (Prunus persica) identifies unique patterns of genetic diversity, domestication and genome evolution.</title>
        <authorList>
            <consortium name="International Peach Genome Initiative"/>
            <person name="Verde I."/>
            <person name="Abbott A.G."/>
            <person name="Scalabrin S."/>
            <person name="Jung S."/>
            <person name="Shu S."/>
            <person name="Marroni F."/>
            <person name="Zhebentyayeva T."/>
            <person name="Dettori M.T."/>
            <person name="Grimwood J."/>
            <person name="Cattonaro F."/>
            <person name="Zuccolo A."/>
            <person name="Rossini L."/>
            <person name="Jenkins J."/>
            <person name="Vendramin E."/>
            <person name="Meisel L.A."/>
            <person name="Decroocq V."/>
            <person name="Sosinski B."/>
            <person name="Prochnik S."/>
            <person name="Mitros T."/>
            <person name="Policriti A."/>
            <person name="Cipriani G."/>
            <person name="Dondini L."/>
            <person name="Ficklin S."/>
            <person name="Goodstein D.M."/>
            <person name="Xuan P."/>
            <person name="Del Fabbro C."/>
            <person name="Aramini V."/>
            <person name="Copetti D."/>
            <person name="Gonzalez S."/>
            <person name="Horner D.S."/>
            <person name="Falchi R."/>
            <person name="Lucas S."/>
            <person name="Mica E."/>
            <person name="Maldonado J."/>
            <person name="Lazzari B."/>
            <person name="Bielenberg D."/>
            <person name="Pirona R."/>
            <person name="Miculan M."/>
            <person name="Barakat A."/>
            <person name="Testolin R."/>
            <person name="Stella A."/>
            <person name="Tartarini S."/>
            <person name="Tonutti P."/>
            <person name="Arus P."/>
            <person name="Orellana A."/>
            <person name="Wells C."/>
            <person name="Main D."/>
            <person name="Vizzotto G."/>
            <person name="Silva H."/>
            <person name="Salamini F."/>
            <person name="Schmutz J."/>
            <person name="Morgante M."/>
            <person name="Rokhsar D.S."/>
        </authorList>
    </citation>
    <scope>NUCLEOTIDE SEQUENCE [LARGE SCALE GENOMIC DNA]</scope>
    <source>
        <strain evidence="15">cv. Nemared</strain>
    </source>
</reference>
<dbReference type="GO" id="GO:0005886">
    <property type="term" value="C:plasma membrane"/>
    <property type="evidence" value="ECO:0007669"/>
    <property type="project" value="UniProtKB-SubCell"/>
</dbReference>
<evidence type="ECO:0000313" key="14">
    <source>
        <dbReference type="EMBL" id="ONI36211.1"/>
    </source>
</evidence>
<evidence type="ECO:0000313" key="15">
    <source>
        <dbReference type="Proteomes" id="UP000006882"/>
    </source>
</evidence>
<keyword evidence="3" id="KW-1003">Cell membrane</keyword>
<gene>
    <name evidence="14" type="ORF">PRUPE_1G575300</name>
</gene>
<evidence type="ECO:0000256" key="11">
    <source>
        <dbReference type="ARBA" id="ARBA00023180"/>
    </source>
</evidence>
<dbReference type="PRINTS" id="PR00019">
    <property type="entry name" value="LEURICHRPT"/>
</dbReference>
<dbReference type="InterPro" id="IPR055414">
    <property type="entry name" value="LRR_R13L4/SHOC2-like"/>
</dbReference>
<dbReference type="InterPro" id="IPR003591">
    <property type="entry name" value="Leu-rich_rpt_typical-subtyp"/>
</dbReference>
<dbReference type="SMART" id="SM00369">
    <property type="entry name" value="LRR_TYP"/>
    <property type="match status" value="7"/>
</dbReference>
<dbReference type="Pfam" id="PF00560">
    <property type="entry name" value="LRR_1"/>
    <property type="match status" value="8"/>
</dbReference>
<keyword evidence="4" id="KW-0433">Leucine-rich repeat</keyword>
<evidence type="ECO:0000256" key="6">
    <source>
        <dbReference type="ARBA" id="ARBA00022729"/>
    </source>
</evidence>
<dbReference type="Gramene" id="ONI36211">
    <property type="protein sequence ID" value="ONI36211"/>
    <property type="gene ID" value="PRUPE_1G575300"/>
</dbReference>
<evidence type="ECO:0000256" key="2">
    <source>
        <dbReference type="ARBA" id="ARBA00009592"/>
    </source>
</evidence>
<keyword evidence="8 12" id="KW-1133">Transmembrane helix</keyword>
<dbReference type="Gene3D" id="3.80.10.10">
    <property type="entry name" value="Ribonuclease Inhibitor"/>
    <property type="match status" value="6"/>
</dbReference>
<dbReference type="PANTHER" id="PTHR48063:SF98">
    <property type="entry name" value="LRR RECEPTOR-LIKE SERINE_THREONINE-PROTEIN KINASE FLS2"/>
    <property type="match status" value="1"/>
</dbReference>
<proteinExistence type="inferred from homology"/>
<evidence type="ECO:0000256" key="12">
    <source>
        <dbReference type="SAM" id="Phobius"/>
    </source>
</evidence>
<evidence type="ECO:0000259" key="13">
    <source>
        <dbReference type="Pfam" id="PF23598"/>
    </source>
</evidence>
<sequence length="747" mass="83038">ESKSISTSHANKVVYHNLTSHLNPSLLNLKNLHYLDLSNNDFEGRQIPNFFGSLASLRHLDLSQADFQGIIPPQLGNLSNLCYLDLHDNYFEVKNLQWISDLSLLQHLDMSVLAILYGEISSSIGNLTNIVNLDLYGNQLEGQIPNSLGNLCKLTVLDLSRNHVRGRVSEILESLSWCNSSQLESLSLSSNNLSGHLTEELGKFRALTVLDLSSNSISGPIPMSLGNLSFLEQLRIHNNSFTGVVSEVHFANLTRLVQLYANKNSLTLKASRDWLPPFLLQILFLDSWDLGPELPMWLQRHTQLQYLSISDTRISGTIPTRFWNFSSQLRFVDLSQNQLYGEVPNILGAPLDVIDLSSNNFSGSLPLVSSTVDVLDLSNSSFSGSIFHFFCDSMDRPKQLRILYLENNNLAGEIPEILIVLNLDNISFIGNIPISIGHLLFLQSLHLRNNHLSGENKFTGSIQTWIGESNSNLIILSLRSTMLHGDIPHELCNLVNLQILDLAHNNLSGTIPRCFNSFSAMVSLSNSGGPISFFSYTYGSSEKYMENAILVTKGRELKYGKFLTLVTSLDLSDNMISGEIPQEVTSLTSLLFLNLSRNHLTGKIPSKIGDMGSLESLDLSMNHLSGEIPPSMSTLTFLADLNLSYNNLTGQIPKSTQIQGFDQSRFIGNKLCGLPLNESCKANWVIPPVAVKKHRGSHLVEDGWFYLSLGLGFMFGFWSVLGSLLLNFPWSFAFSQLLNSIVQRLNG</sequence>
<evidence type="ECO:0000256" key="4">
    <source>
        <dbReference type="ARBA" id="ARBA00022614"/>
    </source>
</evidence>
<keyword evidence="11" id="KW-0325">Glycoprotein</keyword>
<keyword evidence="6" id="KW-0732">Signal</keyword>
<dbReference type="InterPro" id="IPR046956">
    <property type="entry name" value="RLP23-like"/>
</dbReference>
<comment type="subcellular location">
    <subcellularLocation>
        <location evidence="1">Cell membrane</location>
        <topology evidence="1">Single-pass type I membrane protein</topology>
    </subcellularLocation>
</comment>
<comment type="similarity">
    <text evidence="2">Belongs to the RLP family.</text>
</comment>
<protein>
    <recommendedName>
        <fullName evidence="13">Disease resistance R13L4/SHOC-2-like LRR domain-containing protein</fullName>
    </recommendedName>
</protein>
<accession>A0A251RJM2</accession>
<keyword evidence="9 12" id="KW-0472">Membrane</keyword>
<evidence type="ECO:0000256" key="8">
    <source>
        <dbReference type="ARBA" id="ARBA00022989"/>
    </source>
</evidence>
<dbReference type="Pfam" id="PF23598">
    <property type="entry name" value="LRR_14"/>
    <property type="match status" value="1"/>
</dbReference>
<dbReference type="AlphaFoldDB" id="A0A251RJM2"/>
<organism evidence="14 15">
    <name type="scientific">Prunus persica</name>
    <name type="common">Peach</name>
    <name type="synonym">Amygdalus persica</name>
    <dbReference type="NCBI Taxonomy" id="3760"/>
    <lineage>
        <taxon>Eukaryota</taxon>
        <taxon>Viridiplantae</taxon>
        <taxon>Streptophyta</taxon>
        <taxon>Embryophyta</taxon>
        <taxon>Tracheophyta</taxon>
        <taxon>Spermatophyta</taxon>
        <taxon>Magnoliopsida</taxon>
        <taxon>eudicotyledons</taxon>
        <taxon>Gunneridae</taxon>
        <taxon>Pentapetalae</taxon>
        <taxon>rosids</taxon>
        <taxon>fabids</taxon>
        <taxon>Rosales</taxon>
        <taxon>Rosaceae</taxon>
        <taxon>Amygdaloideae</taxon>
        <taxon>Amygdaleae</taxon>
        <taxon>Prunus</taxon>
    </lineage>
</organism>
<keyword evidence="15" id="KW-1185">Reference proteome</keyword>